<dbReference type="PROSITE" id="PS51257">
    <property type="entry name" value="PROKAR_LIPOPROTEIN"/>
    <property type="match status" value="1"/>
</dbReference>
<name>A0A7T5UGB8_9BACT</name>
<evidence type="ECO:0000313" key="2">
    <source>
        <dbReference type="EMBL" id="QQG35716.1"/>
    </source>
</evidence>
<evidence type="ECO:0000313" key="3">
    <source>
        <dbReference type="Proteomes" id="UP000595362"/>
    </source>
</evidence>
<organism evidence="2 3">
    <name type="scientific">Micavibrio aeruginosavorus</name>
    <dbReference type="NCBI Taxonomy" id="349221"/>
    <lineage>
        <taxon>Bacteria</taxon>
        <taxon>Pseudomonadati</taxon>
        <taxon>Bdellovibrionota</taxon>
        <taxon>Bdellovibrionia</taxon>
        <taxon>Bdellovibrionales</taxon>
        <taxon>Pseudobdellovibrionaceae</taxon>
        <taxon>Micavibrio</taxon>
    </lineage>
</organism>
<protein>
    <recommendedName>
        <fullName evidence="4">LPS export ABC transporter periplasmic protein LptC</fullName>
    </recommendedName>
</protein>
<evidence type="ECO:0008006" key="4">
    <source>
        <dbReference type="Google" id="ProtNLM"/>
    </source>
</evidence>
<dbReference type="EMBL" id="CP066681">
    <property type="protein sequence ID" value="QQG35716.1"/>
    <property type="molecule type" value="Genomic_DNA"/>
</dbReference>
<dbReference type="Proteomes" id="UP000595362">
    <property type="component" value="Chromosome"/>
</dbReference>
<gene>
    <name evidence="2" type="ORF">HYS17_09405</name>
</gene>
<accession>A0A7T5UGB8</accession>
<proteinExistence type="predicted"/>
<feature type="chain" id="PRO_5032763762" description="LPS export ABC transporter periplasmic protein LptC" evidence="1">
    <location>
        <begin position="31"/>
        <end position="206"/>
    </location>
</feature>
<reference evidence="2 3" key="1">
    <citation type="submission" date="2020-07" db="EMBL/GenBank/DDBJ databases">
        <title>Huge and variable diversity of episymbiotic CPR bacteria and DPANN archaea in groundwater ecosystems.</title>
        <authorList>
            <person name="He C.Y."/>
            <person name="Keren R."/>
            <person name="Whittaker M."/>
            <person name="Farag I.F."/>
            <person name="Doudna J."/>
            <person name="Cate J.H.D."/>
            <person name="Banfield J.F."/>
        </authorList>
    </citation>
    <scope>NUCLEOTIDE SEQUENCE [LARGE SCALE GENOMIC DNA]</scope>
    <source>
        <strain evidence="2">NC_groundwater_70_Ag_B-0.1um_54_66</strain>
    </source>
</reference>
<feature type="signal peptide" evidence="1">
    <location>
        <begin position="1"/>
        <end position="30"/>
    </location>
</feature>
<keyword evidence="1" id="KW-0732">Signal</keyword>
<dbReference type="AlphaFoldDB" id="A0A7T5UGB8"/>
<evidence type="ECO:0000256" key="1">
    <source>
        <dbReference type="SAM" id="SignalP"/>
    </source>
</evidence>
<sequence length="206" mass="23132">MMKFNCKKIACLVGGIVILGAAGLSAGCHAQEPQVQVPVQGVCESPHGGPITPIFQDVKQIYLLWDYKAEQPELLSEPLREEALKKEVLAYMQTYLTPCSKSKEIKVIRRYDNDNSVVRDERNLIAYAFIVQNAEIDKKNYDIRKVTYLNTVTFRGGFYRAGTYMTSGDVFSIAHDSTKIEGRADGLNRRVNSAISSQLRIRGEIH</sequence>